<dbReference type="InterPro" id="IPR027417">
    <property type="entry name" value="P-loop_NTPase"/>
</dbReference>
<keyword evidence="1 5" id="KW-0547">Nucleotide-binding</keyword>
<evidence type="ECO:0000256" key="1">
    <source>
        <dbReference type="ARBA" id="ARBA00022741"/>
    </source>
</evidence>
<name>A0A3Q8WS18_9ACTO</name>
<dbReference type="GO" id="GO:0043138">
    <property type="term" value="F:3'-5' DNA helicase activity"/>
    <property type="evidence" value="ECO:0007669"/>
    <property type="project" value="TreeGrafter"/>
</dbReference>
<evidence type="ECO:0000256" key="2">
    <source>
        <dbReference type="ARBA" id="ARBA00022801"/>
    </source>
</evidence>
<dbReference type="GO" id="GO:0005829">
    <property type="term" value="C:cytosol"/>
    <property type="evidence" value="ECO:0007669"/>
    <property type="project" value="TreeGrafter"/>
</dbReference>
<gene>
    <name evidence="7" type="ORF">EJO69_00440</name>
</gene>
<keyword evidence="4 5" id="KW-0067">ATP-binding</keyword>
<protein>
    <submittedName>
        <fullName evidence="7">Helicase</fullName>
    </submittedName>
</protein>
<dbReference type="Proteomes" id="UP000270021">
    <property type="component" value="Chromosome"/>
</dbReference>
<feature type="binding site" evidence="5">
    <location>
        <begin position="203"/>
        <end position="210"/>
    </location>
    <ligand>
        <name>ATP</name>
        <dbReference type="ChEBI" id="CHEBI:30616"/>
    </ligand>
</feature>
<dbReference type="Gene3D" id="3.40.50.300">
    <property type="entry name" value="P-loop containing nucleotide triphosphate hydrolases"/>
    <property type="match status" value="3"/>
</dbReference>
<evidence type="ECO:0000256" key="4">
    <source>
        <dbReference type="ARBA" id="ARBA00022840"/>
    </source>
</evidence>
<dbReference type="PANTHER" id="PTHR11070">
    <property type="entry name" value="UVRD / RECB / PCRA DNA HELICASE FAMILY MEMBER"/>
    <property type="match status" value="1"/>
</dbReference>
<evidence type="ECO:0000259" key="6">
    <source>
        <dbReference type="PROSITE" id="PS51198"/>
    </source>
</evidence>
<evidence type="ECO:0000256" key="5">
    <source>
        <dbReference type="PROSITE-ProRule" id="PRU00560"/>
    </source>
</evidence>
<dbReference type="GO" id="GO:0000725">
    <property type="term" value="P:recombinational repair"/>
    <property type="evidence" value="ECO:0007669"/>
    <property type="project" value="TreeGrafter"/>
</dbReference>
<proteinExistence type="predicted"/>
<feature type="domain" description="UvrD-like helicase ATP-binding" evidence="6">
    <location>
        <begin position="182"/>
        <end position="574"/>
    </location>
</feature>
<sequence length="695" mass="76564">MSDGESMDAVSEEQAYVDRAYSRLDSLAAGYTRKLAEIRRQGGRGNPEELFQRDSFAADYEDHLARLSHVEHQLVLGRLDTESGDVGHIGRIGLRDEDRNVILLDWRAPQAEPFYQATALNPQGMVRRRHIQSRLRKVISVEDELLTSDTEATANLNLTGEGALMASLGSARQGHMGDIVATIQVEQDRIIRADSTGVLIVQGGPGTGKTAVALHRAAYLLYAHRNRLANSGVLILGPSPSFLSYISRVLPSLGESDVVSSTVADLLPGVTATGVDRPEVEEIKGRAVWVRIARRAVDYLQRPLTTPTTLRINSFDIELTPDVIAIGHARARRGDRPHNEARQSYARAVIEELVRKYLEVSDTEEQDWLKADIASNEQVRRAVNLCWLPATPTWLLEHLYAHPGLLKRLAPELSDDERALLERPRGSGFTEADIPILDELAELLGDVPAAESDDDSLESYASATLASMDLGGGIVTGRMLAERQRQGGRRLPLAERAAQDRTWAYGHVVVDEAQELSPLAWRMVARRVPSRSLTIVGDLDQRPSGAPEGGWRELLGPLASHMREEVLTISYRTPAAVLEEAEAAMNRRGISLRHPVNAVREVDRSLRYEELDVAIEQELAFLTAEYGEGQGLIAIISENPPAIDHPQIHTMTPREAKGLEFDSVIVDGTIAEPGDLYVAMTRPTQHLILTPGTEI</sequence>
<evidence type="ECO:0000313" key="7">
    <source>
        <dbReference type="EMBL" id="AZN28934.1"/>
    </source>
</evidence>
<dbReference type="EMBL" id="CP034438">
    <property type="protein sequence ID" value="AZN28934.1"/>
    <property type="molecule type" value="Genomic_DNA"/>
</dbReference>
<dbReference type="SUPFAM" id="SSF52540">
    <property type="entry name" value="P-loop containing nucleoside triphosphate hydrolases"/>
    <property type="match status" value="1"/>
</dbReference>
<keyword evidence="2 5" id="KW-0378">Hydrolase</keyword>
<dbReference type="GO" id="GO:0003677">
    <property type="term" value="F:DNA binding"/>
    <property type="evidence" value="ECO:0007669"/>
    <property type="project" value="InterPro"/>
</dbReference>
<dbReference type="Pfam" id="PF13245">
    <property type="entry name" value="AAA_19"/>
    <property type="match status" value="1"/>
</dbReference>
<dbReference type="OrthoDB" id="9787585at2"/>
<accession>A0A3Q8WS18</accession>
<dbReference type="GO" id="GO:0005524">
    <property type="term" value="F:ATP binding"/>
    <property type="evidence" value="ECO:0007669"/>
    <property type="project" value="UniProtKB-UniRule"/>
</dbReference>
<evidence type="ECO:0000256" key="3">
    <source>
        <dbReference type="ARBA" id="ARBA00022806"/>
    </source>
</evidence>
<keyword evidence="3 5" id="KW-0347">Helicase</keyword>
<reference evidence="7 8" key="1">
    <citation type="submission" date="2018-12" db="EMBL/GenBank/DDBJ databases">
        <title>Complete genome sequence of Flaviflexus salsibiostraticola KCTC 33148.</title>
        <authorList>
            <person name="Bae J.-W."/>
        </authorList>
    </citation>
    <scope>NUCLEOTIDE SEQUENCE [LARGE SCALE GENOMIC DNA]</scope>
    <source>
        <strain evidence="7 8">KCTC 33148</strain>
    </source>
</reference>
<dbReference type="PROSITE" id="PS51198">
    <property type="entry name" value="UVRD_HELICASE_ATP_BIND"/>
    <property type="match status" value="1"/>
</dbReference>
<dbReference type="InterPro" id="IPR014016">
    <property type="entry name" value="UvrD-like_ATP-bd"/>
</dbReference>
<dbReference type="GO" id="GO:0016787">
    <property type="term" value="F:hydrolase activity"/>
    <property type="evidence" value="ECO:0007669"/>
    <property type="project" value="UniProtKB-UniRule"/>
</dbReference>
<dbReference type="InterPro" id="IPR000212">
    <property type="entry name" value="DNA_helicase_UvrD/REP"/>
</dbReference>
<keyword evidence="8" id="KW-1185">Reference proteome</keyword>
<evidence type="ECO:0000313" key="8">
    <source>
        <dbReference type="Proteomes" id="UP000270021"/>
    </source>
</evidence>
<organism evidence="7 8">
    <name type="scientific">Flaviflexus salsibiostraticola</name>
    <dbReference type="NCBI Taxonomy" id="1282737"/>
    <lineage>
        <taxon>Bacteria</taxon>
        <taxon>Bacillati</taxon>
        <taxon>Actinomycetota</taxon>
        <taxon>Actinomycetes</taxon>
        <taxon>Actinomycetales</taxon>
        <taxon>Actinomycetaceae</taxon>
        <taxon>Flaviflexus</taxon>
    </lineage>
</organism>
<dbReference type="KEGG" id="fsl:EJO69_00440"/>
<dbReference type="AlphaFoldDB" id="A0A3Q8WS18"/>
<dbReference type="PANTHER" id="PTHR11070:SF45">
    <property type="entry name" value="DNA 3'-5' HELICASE"/>
    <property type="match status" value="1"/>
</dbReference>